<feature type="compositionally biased region" description="Basic and acidic residues" evidence="1">
    <location>
        <begin position="288"/>
        <end position="297"/>
    </location>
</feature>
<dbReference type="Proteomes" id="UP000663853">
    <property type="component" value="Unassembled WGS sequence"/>
</dbReference>
<feature type="compositionally biased region" description="Basic and acidic residues" evidence="1">
    <location>
        <begin position="580"/>
        <end position="592"/>
    </location>
</feature>
<dbReference type="EMBL" id="CAJMXA010001303">
    <property type="protein sequence ID" value="CAE6457556.1"/>
    <property type="molecule type" value="Genomic_DNA"/>
</dbReference>
<evidence type="ECO:0000313" key="3">
    <source>
        <dbReference type="Proteomes" id="UP000663853"/>
    </source>
</evidence>
<evidence type="ECO:0000313" key="2">
    <source>
        <dbReference type="EMBL" id="CAE6457556.1"/>
    </source>
</evidence>
<reference evidence="2" key="1">
    <citation type="submission" date="2021-01" db="EMBL/GenBank/DDBJ databases">
        <authorList>
            <person name="Kaushik A."/>
        </authorList>
    </citation>
    <scope>NUCLEOTIDE SEQUENCE</scope>
    <source>
        <strain evidence="2">AG6-10EEA</strain>
    </source>
</reference>
<feature type="region of interest" description="Disordered" evidence="1">
    <location>
        <begin position="546"/>
        <end position="592"/>
    </location>
</feature>
<protein>
    <submittedName>
        <fullName evidence="2">Uncharacterized protein</fullName>
    </submittedName>
</protein>
<organism evidence="2 3">
    <name type="scientific">Rhizoctonia solani</name>
    <dbReference type="NCBI Taxonomy" id="456999"/>
    <lineage>
        <taxon>Eukaryota</taxon>
        <taxon>Fungi</taxon>
        <taxon>Dikarya</taxon>
        <taxon>Basidiomycota</taxon>
        <taxon>Agaricomycotina</taxon>
        <taxon>Agaricomycetes</taxon>
        <taxon>Cantharellales</taxon>
        <taxon>Ceratobasidiaceae</taxon>
        <taxon>Rhizoctonia</taxon>
    </lineage>
</organism>
<sequence length="592" mass="65398">GQKRSPLDAFPFTSYTTIDLKTRYVLDPNLTQEVDEVWVETASYYKQKQSPQHEFIIFSVTSTSGMQNFIALDRNVNVKGSASLVSRGGKSGPPAQDYFHISHYADIGSLISHCGNTASEELCTHVEQVAFEPKAFSFPQLVVLASTVSESCPSYQLGATNCYWFASLIWECMFNVFAEGVTRHKKNTEERGRFRGLKIQGAHGNFEEVVEKYKKDIAEFSRNLTDEATIVMNRRSRRMSALPSNPPDFEKDSNAPAASMESRRSRAISTVTTLGASATAPRAQVTGEQDRKAERSRATSMCPSTTSKDTGSRLSASINKDLPSIPPSTVASQPPRSLTHPIDDRRRGSKAMSGYNFDVGTLPDSVKRGSNRYSDIGKSFEQATAAYNQPSSRPASSYAIPAPKQVQFESNSTRIPDSARLKVLSLPTRPVSPNGDYKDRPRSPSLPVGSTPPEIRDPTKNSSELIVESPDESAPQRKRTTSGLIRLRRALPKILLLPTVSESQDTLCESPDEKSTEWVELDPHEFVDDYPVSDDASDKLSVIDFPPPPGSRIAQGHLKVRPKRVEYVDSPVGRRSSRASVDRDSRHSLTRS</sequence>
<feature type="region of interest" description="Disordered" evidence="1">
    <location>
        <begin position="424"/>
        <end position="481"/>
    </location>
</feature>
<feature type="region of interest" description="Disordered" evidence="1">
    <location>
        <begin position="237"/>
        <end position="370"/>
    </location>
</feature>
<gene>
    <name evidence="2" type="ORF">RDB_LOCUS57651</name>
</gene>
<dbReference type="AlphaFoldDB" id="A0A8H3BH18"/>
<feature type="compositionally biased region" description="Polar residues" evidence="1">
    <location>
        <begin position="267"/>
        <end position="276"/>
    </location>
</feature>
<comment type="caution">
    <text evidence="2">The sequence shown here is derived from an EMBL/GenBank/DDBJ whole genome shotgun (WGS) entry which is preliminary data.</text>
</comment>
<accession>A0A8H3BH18</accession>
<evidence type="ECO:0000256" key="1">
    <source>
        <dbReference type="SAM" id="MobiDB-lite"/>
    </source>
</evidence>
<name>A0A8H3BH18_9AGAM</name>
<proteinExistence type="predicted"/>
<feature type="compositionally biased region" description="Polar residues" evidence="1">
    <location>
        <begin position="298"/>
        <end position="318"/>
    </location>
</feature>
<feature type="compositionally biased region" description="Polar residues" evidence="1">
    <location>
        <begin position="327"/>
        <end position="336"/>
    </location>
</feature>
<feature type="non-terminal residue" evidence="2">
    <location>
        <position position="1"/>
    </location>
</feature>